<comment type="catalytic activity">
    <reaction evidence="3">
        <text>5-enolpyruvoyl-6-hydroxy-2-succinyl-cyclohex-3-ene-1-carboxylate = (1R,6R)-6-hydroxy-2-succinyl-cyclohexa-2,4-diene-1-carboxylate + pyruvate</text>
        <dbReference type="Rhea" id="RHEA:25597"/>
        <dbReference type="ChEBI" id="CHEBI:15361"/>
        <dbReference type="ChEBI" id="CHEBI:58689"/>
        <dbReference type="ChEBI" id="CHEBI:58818"/>
        <dbReference type="EC" id="4.2.99.20"/>
    </reaction>
</comment>
<dbReference type="EMBL" id="CP071502">
    <property type="protein sequence ID" value="QSX37123.1"/>
    <property type="molecule type" value="Genomic_DNA"/>
</dbReference>
<evidence type="ECO:0000256" key="3">
    <source>
        <dbReference type="HAMAP-Rule" id="MF_01660"/>
    </source>
</evidence>
<dbReference type="PANTHER" id="PTHR42916">
    <property type="entry name" value="2-SUCCINYL-5-ENOLPYRUVYL-6-HYDROXY-3-CYCLOHEXENE-1-CARBOXYLATE SYNTHASE"/>
    <property type="match status" value="1"/>
</dbReference>
<proteinExistence type="inferred from homology"/>
<comment type="similarity">
    <text evidence="3">Belongs to the AB hydrolase superfamily. MenH family.</text>
</comment>
<evidence type="ECO:0000256" key="2">
    <source>
        <dbReference type="ARBA" id="ARBA00023239"/>
    </source>
</evidence>
<evidence type="ECO:0000313" key="5">
    <source>
        <dbReference type="EMBL" id="QSX37123.1"/>
    </source>
</evidence>
<evidence type="ECO:0000256" key="1">
    <source>
        <dbReference type="ARBA" id="ARBA00022428"/>
    </source>
</evidence>
<dbReference type="PANTHER" id="PTHR42916:SF1">
    <property type="entry name" value="PROTEIN PHYLLO, CHLOROPLASTIC"/>
    <property type="match status" value="1"/>
</dbReference>
<dbReference type="SUPFAM" id="SSF53474">
    <property type="entry name" value="alpha/beta-Hydrolases"/>
    <property type="match status" value="1"/>
</dbReference>
<dbReference type="EC" id="4.2.99.20" evidence="3"/>
<protein>
    <recommendedName>
        <fullName evidence="3">Putative 2-succinyl-6-hydroxy-2,4-cyclohexadiene-1-carboxylate synthase</fullName>
        <shortName evidence="3">SHCHC synthase</shortName>
        <ecNumber evidence="3">4.2.99.20</ecNumber>
    </recommendedName>
</protein>
<comment type="pathway">
    <text evidence="3">Quinol/quinone metabolism; menaquinone biosynthesis.</text>
</comment>
<comment type="function">
    <text evidence="3">Catalyzes a proton abstraction reaction that results in 2,5-elimination of pyruvate from 2-succinyl-5-enolpyruvyl-6-hydroxy-3-cyclohexene-1-carboxylate (SEPHCHC) and the formation of 2-succinyl-6-hydroxy-2,4-cyclohexadiene-1-carboxylate (SHCHC).</text>
</comment>
<dbReference type="Gene3D" id="3.40.50.1820">
    <property type="entry name" value="alpha/beta hydrolase"/>
    <property type="match status" value="1"/>
</dbReference>
<dbReference type="InterPro" id="IPR029058">
    <property type="entry name" value="AB_hydrolase_fold"/>
</dbReference>
<keyword evidence="2 3" id="KW-0456">Lyase</keyword>
<dbReference type="Proteomes" id="UP000663207">
    <property type="component" value="Chromosome"/>
</dbReference>
<dbReference type="Pfam" id="PF12697">
    <property type="entry name" value="Abhydrolase_6"/>
    <property type="match status" value="1"/>
</dbReference>
<dbReference type="InterPro" id="IPR022485">
    <property type="entry name" value="SHCHC_synthase_MenH"/>
</dbReference>
<dbReference type="HAMAP" id="MF_01660">
    <property type="entry name" value="MenH"/>
    <property type="match status" value="1"/>
</dbReference>
<gene>
    <name evidence="3 5" type="primary">menH</name>
    <name evidence="5" type="ORF">JYB85_18040</name>
</gene>
<dbReference type="NCBIfam" id="TIGR03695">
    <property type="entry name" value="menH_SHCHC"/>
    <property type="match status" value="1"/>
</dbReference>
<name>A0ABX7R202_9GAMM</name>
<sequence length="277" mass="30239">MGEATVSKPLLVLLHGFLGDRHDWQPLLPLLEPHFHCLCPELPGHGLNVDQPLPTPGLEAAATRILAQLDSITPHGDQPGSFHLYGYSLGGRIALHLAKQLALSTPERLLSLTLESSHPGLISASERQERLASDAVWAERLRHEPMTDFLDAWYRQPPFAELSEQARSALIEKRAGQNPAALANCLLACSLGLQQDLSVLPGQLPSPVHYLYGERDSKFAALAQAWRAQAEQQPGINQLHLHPIAAAGHNCHLARPEAVTAVMIQLLQQPHQQGSSQ</sequence>
<feature type="domain" description="AB hydrolase-1" evidence="4">
    <location>
        <begin position="11"/>
        <end position="261"/>
    </location>
</feature>
<dbReference type="GO" id="GO:0070205">
    <property type="term" value="F:2-succinyl-6-hydroxy-2,4-cyclohexadiene-1-carboxylate synthase activity"/>
    <property type="evidence" value="ECO:0007669"/>
    <property type="project" value="UniProtKB-EC"/>
</dbReference>
<organism evidence="5 6">
    <name type="scientific">Shewanella sedimentimangrovi</name>
    <dbReference type="NCBI Taxonomy" id="2814293"/>
    <lineage>
        <taxon>Bacteria</taxon>
        <taxon>Pseudomonadati</taxon>
        <taxon>Pseudomonadota</taxon>
        <taxon>Gammaproteobacteria</taxon>
        <taxon>Alteromonadales</taxon>
        <taxon>Shewanellaceae</taxon>
        <taxon>Shewanella</taxon>
    </lineage>
</organism>
<reference evidence="5 6" key="1">
    <citation type="submission" date="2021-03" db="EMBL/GenBank/DDBJ databases">
        <title>Novel species identification of genus Shewanella.</title>
        <authorList>
            <person name="Liu G."/>
            <person name="Zhang Q."/>
        </authorList>
    </citation>
    <scope>NUCLEOTIDE SEQUENCE [LARGE SCALE GENOMIC DNA]</scope>
    <source>
        <strain evidence="5 6">FJAT-52962</strain>
    </source>
</reference>
<keyword evidence="6" id="KW-1185">Reference proteome</keyword>
<keyword evidence="1 3" id="KW-0474">Menaquinone biosynthesis</keyword>
<comment type="subunit">
    <text evidence="3">Monomer.</text>
</comment>
<accession>A0ABX7R202</accession>
<dbReference type="InterPro" id="IPR000073">
    <property type="entry name" value="AB_hydrolase_1"/>
</dbReference>
<comment type="pathway">
    <text evidence="3">Quinol/quinone metabolism; 1,4-dihydroxy-2-naphthoate biosynthesis; 1,4-dihydroxy-2-naphthoate from chorismate: step 3/7.</text>
</comment>
<evidence type="ECO:0000313" key="6">
    <source>
        <dbReference type="Proteomes" id="UP000663207"/>
    </source>
</evidence>
<evidence type="ECO:0000259" key="4">
    <source>
        <dbReference type="Pfam" id="PF12697"/>
    </source>
</evidence>